<dbReference type="SMART" id="SM00220">
    <property type="entry name" value="S_TKc"/>
    <property type="match status" value="1"/>
</dbReference>
<evidence type="ECO:0000256" key="4">
    <source>
        <dbReference type="ARBA" id="ARBA00022741"/>
    </source>
</evidence>
<dbReference type="Proteomes" id="UP000244900">
    <property type="component" value="Chromosome"/>
</dbReference>
<reference evidence="9 10" key="1">
    <citation type="submission" date="2018-05" db="EMBL/GenBank/DDBJ databases">
        <title>Complete genome sequence of sponge-derived Streptomyces sp. HNM0039.</title>
        <authorList>
            <person name="Huang X."/>
            <person name="Zhou S."/>
        </authorList>
    </citation>
    <scope>NUCLEOTIDE SEQUENCE [LARGE SCALE GENOMIC DNA]</scope>
    <source>
        <strain evidence="9 10">HNM0039</strain>
    </source>
</reference>
<dbReference type="EC" id="2.7.11.1" evidence="1"/>
<proteinExistence type="predicted"/>
<organism evidence="9 10">
    <name type="scientific">Streptomyces tirandamycinicus</name>
    <dbReference type="NCBI Taxonomy" id="2174846"/>
    <lineage>
        <taxon>Bacteria</taxon>
        <taxon>Bacillati</taxon>
        <taxon>Actinomycetota</taxon>
        <taxon>Actinomycetes</taxon>
        <taxon>Kitasatosporales</taxon>
        <taxon>Streptomycetaceae</taxon>
        <taxon>Streptomyces</taxon>
    </lineage>
</organism>
<gene>
    <name evidence="9" type="ORF">DDW44_28030</name>
</gene>
<dbReference type="EMBL" id="CP029188">
    <property type="protein sequence ID" value="AWI32223.1"/>
    <property type="molecule type" value="Genomic_DNA"/>
</dbReference>
<dbReference type="InterPro" id="IPR011009">
    <property type="entry name" value="Kinase-like_dom_sf"/>
</dbReference>
<sequence length="539" mass="58243">MPEQRRIAGRYELLEQFSHGGMGDVWRGYDAVLDRPVAVKLIRPQAVTSPHLAQELEKRFKREARITARIQHPGVPQVYDADLDESYEQLFLVMELVDGVPLTGYVRPDGPPLPVSWAAAVAAQVATVLSYAHDVPVVHRDLKPSNILVARDGTVKVLDFGIAAILRTDVTKLTATGSPIGTHQYMAPEQVRGGRVTPRTDLYALGCVLHELLCGRPLFGGDSEWQLMTQHVNAAPTPLRRLRADVPAALEELVLHLLRKAPEARPADVQEVYERLRPFLPVPGEDAAPGQTGPAGAPDPTGIFRRPYAPRSRAAAAGAGRTASPGGPDVPPAVPAAEREALREQILDVHAHYRALMEEERYAQAAEVVGEMIEPAARALGSENKAVLGLRRRRAFSRQLAGDHRAALPEFEALAGAYGRVSGPSSEDALDSRAQAARCRGELGQVTEALAGLHGVLDVVRSVDGDVSENAVELRRDIGMLLLAQGRAADAFDVLDPLHADLCLVFGPDDEFTAEVAETLAVIRLDLDGDVPDRPDPSP</sequence>
<feature type="region of interest" description="Disordered" evidence="7">
    <location>
        <begin position="282"/>
        <end position="334"/>
    </location>
</feature>
<dbReference type="PROSITE" id="PS50011">
    <property type="entry name" value="PROTEIN_KINASE_DOM"/>
    <property type="match status" value="1"/>
</dbReference>
<evidence type="ECO:0000256" key="6">
    <source>
        <dbReference type="ARBA" id="ARBA00022840"/>
    </source>
</evidence>
<keyword evidence="5 9" id="KW-0418">Kinase</keyword>
<keyword evidence="3" id="KW-0808">Transferase</keyword>
<evidence type="ECO:0000256" key="1">
    <source>
        <dbReference type="ARBA" id="ARBA00012513"/>
    </source>
</evidence>
<feature type="compositionally biased region" description="Low complexity" evidence="7">
    <location>
        <begin position="286"/>
        <end position="327"/>
    </location>
</feature>
<dbReference type="GO" id="GO:0005524">
    <property type="term" value="F:ATP binding"/>
    <property type="evidence" value="ECO:0007669"/>
    <property type="project" value="UniProtKB-KW"/>
</dbReference>
<evidence type="ECO:0000313" key="10">
    <source>
        <dbReference type="Proteomes" id="UP000244900"/>
    </source>
</evidence>
<keyword evidence="10" id="KW-1185">Reference proteome</keyword>
<name>A0A2S1T0M8_9ACTN</name>
<dbReference type="InterPro" id="IPR008271">
    <property type="entry name" value="Ser/Thr_kinase_AS"/>
</dbReference>
<evidence type="ECO:0000256" key="7">
    <source>
        <dbReference type="SAM" id="MobiDB-lite"/>
    </source>
</evidence>
<dbReference type="GO" id="GO:0004674">
    <property type="term" value="F:protein serine/threonine kinase activity"/>
    <property type="evidence" value="ECO:0007669"/>
    <property type="project" value="UniProtKB-KW"/>
</dbReference>
<keyword evidence="4" id="KW-0547">Nucleotide-binding</keyword>
<keyword evidence="6" id="KW-0067">ATP-binding</keyword>
<dbReference type="KEGG" id="stir:DDW44_28030"/>
<dbReference type="Pfam" id="PF00069">
    <property type="entry name" value="Pkinase"/>
    <property type="match status" value="1"/>
</dbReference>
<evidence type="ECO:0000313" key="9">
    <source>
        <dbReference type="EMBL" id="AWI32223.1"/>
    </source>
</evidence>
<dbReference type="PANTHER" id="PTHR43289:SF6">
    <property type="entry name" value="SERINE_THREONINE-PROTEIN KINASE NEKL-3"/>
    <property type="match status" value="1"/>
</dbReference>
<keyword evidence="2 9" id="KW-0723">Serine/threonine-protein kinase</keyword>
<accession>A0A2S1T0M8</accession>
<evidence type="ECO:0000259" key="8">
    <source>
        <dbReference type="PROSITE" id="PS50011"/>
    </source>
</evidence>
<dbReference type="OrthoDB" id="9762169at2"/>
<evidence type="ECO:0000256" key="3">
    <source>
        <dbReference type="ARBA" id="ARBA00022679"/>
    </source>
</evidence>
<dbReference type="PROSITE" id="PS00108">
    <property type="entry name" value="PROTEIN_KINASE_ST"/>
    <property type="match status" value="1"/>
</dbReference>
<dbReference type="Gene3D" id="1.25.40.10">
    <property type="entry name" value="Tetratricopeptide repeat domain"/>
    <property type="match status" value="1"/>
</dbReference>
<dbReference type="FunFam" id="1.10.510.10:FF:000021">
    <property type="entry name" value="Serine/threonine protein kinase"/>
    <property type="match status" value="1"/>
</dbReference>
<dbReference type="SUPFAM" id="SSF48452">
    <property type="entry name" value="TPR-like"/>
    <property type="match status" value="1"/>
</dbReference>
<dbReference type="SUPFAM" id="SSF56112">
    <property type="entry name" value="Protein kinase-like (PK-like)"/>
    <property type="match status" value="1"/>
</dbReference>
<dbReference type="Gene3D" id="3.30.200.20">
    <property type="entry name" value="Phosphorylase Kinase, domain 1"/>
    <property type="match status" value="1"/>
</dbReference>
<evidence type="ECO:0000256" key="2">
    <source>
        <dbReference type="ARBA" id="ARBA00022527"/>
    </source>
</evidence>
<evidence type="ECO:0000256" key="5">
    <source>
        <dbReference type="ARBA" id="ARBA00022777"/>
    </source>
</evidence>
<feature type="domain" description="Protein kinase" evidence="8">
    <location>
        <begin position="11"/>
        <end position="280"/>
    </location>
</feature>
<dbReference type="CDD" id="cd14014">
    <property type="entry name" value="STKc_PknB_like"/>
    <property type="match status" value="1"/>
</dbReference>
<dbReference type="AlphaFoldDB" id="A0A2S1T0M8"/>
<dbReference type="InterPro" id="IPR011990">
    <property type="entry name" value="TPR-like_helical_dom_sf"/>
</dbReference>
<protein>
    <recommendedName>
        <fullName evidence="1">non-specific serine/threonine protein kinase</fullName>
        <ecNumber evidence="1">2.7.11.1</ecNumber>
    </recommendedName>
</protein>
<dbReference type="InterPro" id="IPR000719">
    <property type="entry name" value="Prot_kinase_dom"/>
</dbReference>
<dbReference type="Gene3D" id="1.10.510.10">
    <property type="entry name" value="Transferase(Phosphotransferase) domain 1"/>
    <property type="match status" value="1"/>
</dbReference>
<dbReference type="PANTHER" id="PTHR43289">
    <property type="entry name" value="MITOGEN-ACTIVATED PROTEIN KINASE KINASE KINASE 20-RELATED"/>
    <property type="match status" value="1"/>
</dbReference>